<name>A0A4Z1T3L1_GIAMU</name>
<dbReference type="EMBL" id="VDLU01000004">
    <property type="protein sequence ID" value="TNJ26981.1"/>
    <property type="molecule type" value="Genomic_DNA"/>
</dbReference>
<reference evidence="1 2" key="1">
    <citation type="submission" date="2019-05" db="EMBL/GenBank/DDBJ databases">
        <title>The compact genome of Giardia muris reveals important steps in the evolution of intestinal protozoan parasites.</title>
        <authorList>
            <person name="Xu F."/>
            <person name="Jimenez-Gonzalez A."/>
            <person name="Einarsson E."/>
            <person name="Astvaldsson A."/>
            <person name="Peirasmaki D."/>
            <person name="Eckmann L."/>
            <person name="Andersson J.O."/>
            <person name="Svard S.G."/>
            <person name="Jerlstrom-Hultqvist J."/>
        </authorList>
    </citation>
    <scope>NUCLEOTIDE SEQUENCE [LARGE SCALE GENOMIC DNA]</scope>
    <source>
        <strain evidence="1 2">Roberts-Thomson</strain>
    </source>
</reference>
<comment type="caution">
    <text evidence="1">The sequence shown here is derived from an EMBL/GenBank/DDBJ whole genome shotgun (WGS) entry which is preliminary data.</text>
</comment>
<sequence length="1107" mass="124302">MAEAQAPPDYARAFAAAQAQGVGRTPAHHLVRVFQVALRDQASGAPASLTNFIQDYLRDGGIARLMEVVHALVVAGALLGIYSVVPDRERLLALQRDPTCTRWISAIKTVGVMAGTVATGKGLFPPWLSVGTGASRAQGFCFVLLRVDVMQAELVANPVLNFLHPNDRLAIQQSLTVYGNYRHRICAAFTPTFLRDTHHCLGVTAMVLFLVELLNQPETTLDQFLCGLRRVIIASMVRRVPLSFSLLSRIILTAGMLPAYLSSEFLEVFFPELTPKIQNFLYGNILRYYLSSRLETQTLLDRIVILLRHFHAPLEQPISTLLRGIFQVHYGTEQFVYPFLESVVEKLYNVYNPEEQLRQMRLVLKNKLLQVLPQIQSKDGPGIGTLFNRLDTHRCGTVTALFAEPLNGDDVPIIQLLLLLQEQGFSEEAGAIFRLLFGEMISIDNIDLVACMLISVPGVATYVPDVILEALGCPFLNDRTLEKHMELAERHDLPVLRKVLLHSFYRDDHHQVTARLWAILSTLPFSTRRQFYLSLPVAAAELRAKCAICPLLNYYAHMLDMGLLRILNLVSYRTFVHFSDLLSTLPAVLFVYISEHVVRKVELTDMRSALFFLIARTVPLVQEHLVCLLTTNLHGTFERDLASVSARTTNISILSREGHWFQQWFRSYCTFLVRLAFYVGPDTAQFLAERTYMWLASGAFGALYLLKEILWYLVAPWDGTEPRYALVTELASMLSLKRTAFEVDKMIHDDDDIPNSLKPDPITIAVLNVLLSSENLLPVISCLSERRLLNWLGVGCAPEQFFDFLRGCINDLLHIISLGSNCLSREFDYLLFQSAQSDTLPAITALIAWYQPLGLDALYEPHSLSHQYLRLVIDESNKEEDLNEFCSALMRESISSIEVLIAETILPALAHTPRFLSSRCASVLKRVFKRVPVSIFPVMMLRWLVIASSALTRDSSARCADSLASLSADGVLLPGVGPDECLFLLSYALYWATRIFSTFLATSLLVFIEFFHERLKDSVWPAYARLIATIKDSYSEDTGNVHCARFIAMNKHLMEPDQVELEKIVSHAQAGLRAYLTAGVTPDVLHLSEDELKAFLVPSSVSDVVVS</sequence>
<accession>A0A4Z1T3L1</accession>
<dbReference type="Proteomes" id="UP000315496">
    <property type="component" value="Chromosome 4"/>
</dbReference>
<evidence type="ECO:0000313" key="1">
    <source>
        <dbReference type="EMBL" id="TNJ26981.1"/>
    </source>
</evidence>
<proteinExistence type="predicted"/>
<organism evidence="1 2">
    <name type="scientific">Giardia muris</name>
    <dbReference type="NCBI Taxonomy" id="5742"/>
    <lineage>
        <taxon>Eukaryota</taxon>
        <taxon>Metamonada</taxon>
        <taxon>Diplomonadida</taxon>
        <taxon>Hexamitidae</taxon>
        <taxon>Giardiinae</taxon>
        <taxon>Giardia</taxon>
    </lineage>
</organism>
<evidence type="ECO:0000313" key="2">
    <source>
        <dbReference type="Proteomes" id="UP000315496"/>
    </source>
</evidence>
<dbReference type="VEuPathDB" id="GiardiaDB:GMRT_15107"/>
<keyword evidence="2" id="KW-1185">Reference proteome</keyword>
<protein>
    <submittedName>
        <fullName evidence="1">Uncharacterized protein</fullName>
    </submittedName>
</protein>
<dbReference type="AlphaFoldDB" id="A0A4Z1T3L1"/>
<gene>
    <name evidence="1" type="ORF">GMRT_15107</name>
</gene>